<dbReference type="OMA" id="QCPCIKK"/>
<dbReference type="InterPro" id="IPR001236">
    <property type="entry name" value="Lactate/malate_DH_N"/>
</dbReference>
<keyword evidence="5" id="KW-0520">NAD</keyword>
<dbReference type="SUPFAM" id="SSF56327">
    <property type="entry name" value="LDH C-terminal domain-like"/>
    <property type="match status" value="1"/>
</dbReference>
<keyword evidence="3" id="KW-0816">Tricarboxylic acid cycle</keyword>
<dbReference type="GO" id="GO:0030060">
    <property type="term" value="F:L-malate dehydrogenase (NAD+) activity"/>
    <property type="evidence" value="ECO:0007669"/>
    <property type="project" value="UniProtKB-EC"/>
</dbReference>
<comment type="similarity">
    <text evidence="6">Belongs to the LDH/MDH superfamily.</text>
</comment>
<dbReference type="GO" id="GO:0005739">
    <property type="term" value="C:mitochondrion"/>
    <property type="evidence" value="ECO:0007669"/>
    <property type="project" value="TreeGrafter"/>
</dbReference>
<dbReference type="Pfam" id="PF00056">
    <property type="entry name" value="Ldh_1_N"/>
    <property type="match status" value="1"/>
</dbReference>
<evidence type="ECO:0000256" key="6">
    <source>
        <dbReference type="RuleBase" id="RU003369"/>
    </source>
</evidence>
<dbReference type="PANTHER" id="PTHR11540:SF16">
    <property type="entry name" value="MALATE DEHYDROGENASE, MITOCHONDRIAL"/>
    <property type="match status" value="1"/>
</dbReference>
<dbReference type="Gene3D" id="3.40.50.720">
    <property type="entry name" value="NAD(P)-binding Rossmann-like Domain"/>
    <property type="match status" value="1"/>
</dbReference>
<dbReference type="EC" id="1.1.1.37" evidence="1"/>
<dbReference type="InterPro" id="IPR022383">
    <property type="entry name" value="Lactate/malate_DH_C"/>
</dbReference>
<dbReference type="SUPFAM" id="SSF51735">
    <property type="entry name" value="NAD(P)-binding Rossmann-fold domains"/>
    <property type="match status" value="1"/>
</dbReference>
<evidence type="ECO:0000256" key="2">
    <source>
        <dbReference type="ARBA" id="ARBA00016075"/>
    </source>
</evidence>
<evidence type="ECO:0000259" key="8">
    <source>
        <dbReference type="Pfam" id="PF02866"/>
    </source>
</evidence>
<name>A0A8I6SE41_CIMLE</name>
<evidence type="ECO:0000256" key="4">
    <source>
        <dbReference type="ARBA" id="ARBA00023002"/>
    </source>
</evidence>
<evidence type="ECO:0000256" key="1">
    <source>
        <dbReference type="ARBA" id="ARBA00012995"/>
    </source>
</evidence>
<evidence type="ECO:0000256" key="3">
    <source>
        <dbReference type="ARBA" id="ARBA00022532"/>
    </source>
</evidence>
<keyword evidence="10" id="KW-1185">Reference proteome</keyword>
<evidence type="ECO:0000259" key="7">
    <source>
        <dbReference type="Pfam" id="PF00056"/>
    </source>
</evidence>
<organism evidence="9 10">
    <name type="scientific">Cimex lectularius</name>
    <name type="common">Bed bug</name>
    <name type="synonym">Acanthia lectularia</name>
    <dbReference type="NCBI Taxonomy" id="79782"/>
    <lineage>
        <taxon>Eukaryota</taxon>
        <taxon>Metazoa</taxon>
        <taxon>Ecdysozoa</taxon>
        <taxon>Arthropoda</taxon>
        <taxon>Hexapoda</taxon>
        <taxon>Insecta</taxon>
        <taxon>Pterygota</taxon>
        <taxon>Neoptera</taxon>
        <taxon>Paraneoptera</taxon>
        <taxon>Hemiptera</taxon>
        <taxon>Heteroptera</taxon>
        <taxon>Panheteroptera</taxon>
        <taxon>Cimicomorpha</taxon>
        <taxon>Cimicidae</taxon>
        <taxon>Cimex</taxon>
    </lineage>
</organism>
<evidence type="ECO:0000256" key="5">
    <source>
        <dbReference type="ARBA" id="ARBA00023027"/>
    </source>
</evidence>
<dbReference type="RefSeq" id="XP_024081445.1">
    <property type="nucleotide sequence ID" value="XM_024225677.1"/>
</dbReference>
<reference evidence="9" key="1">
    <citation type="submission" date="2022-01" db="UniProtKB">
        <authorList>
            <consortium name="EnsemblMetazoa"/>
        </authorList>
    </citation>
    <scope>IDENTIFICATION</scope>
</reference>
<dbReference type="GO" id="GO:0006099">
    <property type="term" value="P:tricarboxylic acid cycle"/>
    <property type="evidence" value="ECO:0007669"/>
    <property type="project" value="UniProtKB-KW"/>
</dbReference>
<dbReference type="Proteomes" id="UP000494040">
    <property type="component" value="Unassembled WGS sequence"/>
</dbReference>
<feature type="domain" description="Lactate/malate dehydrogenase N-terminal" evidence="7">
    <location>
        <begin position="37"/>
        <end position="179"/>
    </location>
</feature>
<dbReference type="InterPro" id="IPR036291">
    <property type="entry name" value="NAD(P)-bd_dom_sf"/>
</dbReference>
<dbReference type="Pfam" id="PF02866">
    <property type="entry name" value="Ldh_1_C"/>
    <property type="match status" value="1"/>
</dbReference>
<dbReference type="Gene3D" id="3.90.110.10">
    <property type="entry name" value="Lactate dehydrogenase/glycoside hydrolase, family 4, C-terminal"/>
    <property type="match status" value="1"/>
</dbReference>
<dbReference type="AlphaFoldDB" id="A0A8I6SE41"/>
<keyword evidence="4 6" id="KW-0560">Oxidoreductase</keyword>
<evidence type="ECO:0000313" key="9">
    <source>
        <dbReference type="EnsemblMetazoa" id="XP_024081445.1"/>
    </source>
</evidence>
<evidence type="ECO:0000313" key="10">
    <source>
        <dbReference type="Proteomes" id="UP000494040"/>
    </source>
</evidence>
<accession>A0A8I6SE41</accession>
<dbReference type="EnsemblMetazoa" id="XM_024225677.1">
    <property type="protein sequence ID" value="XP_024081445.1"/>
    <property type="gene ID" value="LOC106665579"/>
</dbReference>
<protein>
    <recommendedName>
        <fullName evidence="2">Malate dehydrogenase, mitochondrial</fullName>
        <ecNumber evidence="1">1.1.1.37</ecNumber>
    </recommendedName>
</protein>
<feature type="domain" description="Lactate/malate dehydrogenase C-terminal" evidence="8">
    <location>
        <begin position="183"/>
        <end position="341"/>
    </location>
</feature>
<sequence>MFLRYRRHLFKTVDNMQVRRYSRSYEKKTFAPLDKVNVTIMNANSPVGEATALIVKNDPLVRELTIHCKSGTAGIQKDLSLIPTSTNVHAFTGFGQLKHALRKADIVLVMEKHSPDGINSSKEMFLKNLEYTKFMAEACVQHCPNAIIIVDVYPINSTVPYFAEILSENGVFCANKLMGSVALHSLRARTLLGKMLGIIPNKVHVDIIGGGTPETVIPVVSPNNPGGPAIEATINKLRKKIKYLNVEVISITNSQAVLSNAYSLAGFIHQIAEGLTGKQNVKTNAFIRTSALMGMDFFTMPIGLGLAGIETNYGIPKLSAIELQMMDEALPKLQSDIAFGVKHARPPPEVKQNESEQSTPICAAIPCEFP</sequence>
<dbReference type="PANTHER" id="PTHR11540">
    <property type="entry name" value="MALATE AND LACTATE DEHYDROGENASE"/>
    <property type="match status" value="1"/>
</dbReference>
<dbReference type="InterPro" id="IPR015955">
    <property type="entry name" value="Lactate_DH/Glyco_Ohase_4_C"/>
</dbReference>
<dbReference type="GeneID" id="106665579"/>
<dbReference type="OrthoDB" id="4069699at2759"/>
<proteinExistence type="inferred from homology"/>